<name>A0AAC9XKX4_9SPIR</name>
<sequence>MFTYVKLKNYKSLVDFEVDLTSSKNNPKKMIIIYGENGAGKTNFINAFFTLFETLNTKIHYDKINKLINENLDNKNNLDIIKDIFKSTDYIINDSKTIGSNGNMVLEFGFILKDKESNKDKNGVYYIETDNKNIVKEKLEYTLTKNKTIYFEIDSKKKYINKSLFKEKYYNEIKDLIDKFWGKHSFLSILLFERNDKTKQYIDDNIKKNIFDVIEYFLSMSIHLEKNKSIKIGKISSLKDVIINMDKGIIKKNDEHKLKFTEEILNDFFTSIYSDVKKVFYKKKIKEDRILYNLFFKKRVYGKMIDVNFDLESNGTQKLLKLLPFLLTSLDEQKPRVVAVDELDSGIHDLLTSEILVSLFNNINGQFFITTHNTTILESNIDKDSIYVFNIDSIGNKILVPIKSYENEHPNINFRKRYLNGIYNGIPITSGIDFEDILKK</sequence>
<keyword evidence="3" id="KW-1185">Reference proteome</keyword>
<evidence type="ECO:0000313" key="2">
    <source>
        <dbReference type="EMBL" id="ASJ22110.1"/>
    </source>
</evidence>
<dbReference type="Pfam" id="PF13304">
    <property type="entry name" value="AAA_21"/>
    <property type="match status" value="1"/>
</dbReference>
<dbReference type="EMBL" id="CP019914">
    <property type="protein sequence ID" value="ASJ22110.1"/>
    <property type="molecule type" value="Genomic_DNA"/>
</dbReference>
<protein>
    <submittedName>
        <fullName evidence="2">Transporter</fullName>
    </submittedName>
</protein>
<gene>
    <name evidence="2" type="ORF">BHAMNSH16_10885</name>
</gene>
<dbReference type="Proteomes" id="UP000264880">
    <property type="component" value="Chromosome"/>
</dbReference>
<dbReference type="GO" id="GO:0005524">
    <property type="term" value="F:ATP binding"/>
    <property type="evidence" value="ECO:0007669"/>
    <property type="project" value="InterPro"/>
</dbReference>
<dbReference type="PANTHER" id="PTHR40396">
    <property type="entry name" value="ATPASE-LIKE PROTEIN"/>
    <property type="match status" value="1"/>
</dbReference>
<dbReference type="KEGG" id="bhp:BHAMNSH16_10885"/>
<evidence type="ECO:0000313" key="3">
    <source>
        <dbReference type="Proteomes" id="UP000264880"/>
    </source>
</evidence>
<dbReference type="GO" id="GO:0016887">
    <property type="term" value="F:ATP hydrolysis activity"/>
    <property type="evidence" value="ECO:0007669"/>
    <property type="project" value="InterPro"/>
</dbReference>
<dbReference type="InterPro" id="IPR027417">
    <property type="entry name" value="P-loop_NTPase"/>
</dbReference>
<dbReference type="InterPro" id="IPR003959">
    <property type="entry name" value="ATPase_AAA_core"/>
</dbReference>
<dbReference type="Gene3D" id="3.40.50.300">
    <property type="entry name" value="P-loop containing nucleotide triphosphate hydrolases"/>
    <property type="match status" value="1"/>
</dbReference>
<dbReference type="AlphaFoldDB" id="A0AAC9XKX4"/>
<dbReference type="PANTHER" id="PTHR40396:SF1">
    <property type="entry name" value="ATPASE AAA-TYPE CORE DOMAIN-CONTAINING PROTEIN"/>
    <property type="match status" value="1"/>
</dbReference>
<dbReference type="RefSeq" id="WP_069732204.1">
    <property type="nucleotide sequence ID" value="NZ_CP019914.1"/>
</dbReference>
<proteinExistence type="predicted"/>
<feature type="domain" description="ATPase AAA-type core" evidence="1">
    <location>
        <begin position="31"/>
        <end position="378"/>
    </location>
</feature>
<dbReference type="SUPFAM" id="SSF52540">
    <property type="entry name" value="P-loop containing nucleoside triphosphate hydrolases"/>
    <property type="match status" value="1"/>
</dbReference>
<organism evidence="2 3">
    <name type="scientific">Brachyspira hampsonii</name>
    <dbReference type="NCBI Taxonomy" id="1287055"/>
    <lineage>
        <taxon>Bacteria</taxon>
        <taxon>Pseudomonadati</taxon>
        <taxon>Spirochaetota</taxon>
        <taxon>Spirochaetia</taxon>
        <taxon>Brachyspirales</taxon>
        <taxon>Brachyspiraceae</taxon>
        <taxon>Brachyspira</taxon>
    </lineage>
</organism>
<accession>A0AAC9XKX4</accession>
<evidence type="ECO:0000259" key="1">
    <source>
        <dbReference type="Pfam" id="PF13304"/>
    </source>
</evidence>
<reference evidence="2 3" key="1">
    <citation type="submission" date="2017-02" db="EMBL/GenBank/DDBJ databases">
        <title>Complete genome sequence of Brachyspira hampsonii genomovar I strain NSH-16 (ATCC BAA-2463).</title>
        <authorList>
            <person name="Mirajkar N.S."/>
            <person name="Gebhart C.J."/>
        </authorList>
    </citation>
    <scope>NUCLEOTIDE SEQUENCE [LARGE SCALE GENOMIC DNA]</scope>
    <source>
        <strain evidence="2 3">NSH-16</strain>
    </source>
</reference>